<feature type="compositionally biased region" description="Polar residues" evidence="1">
    <location>
        <begin position="255"/>
        <end position="268"/>
    </location>
</feature>
<evidence type="ECO:0000313" key="3">
    <source>
        <dbReference type="Proteomes" id="UP001295794"/>
    </source>
</evidence>
<gene>
    <name evidence="2" type="ORF">MYCIT1_LOCUS14754</name>
</gene>
<name>A0AAD2Q2Z5_9AGAR</name>
<protein>
    <submittedName>
        <fullName evidence="2">Uncharacterized protein</fullName>
    </submittedName>
</protein>
<dbReference type="PANTHER" id="PTHR35871">
    <property type="entry name" value="EXPRESSED PROTEIN"/>
    <property type="match status" value="1"/>
</dbReference>
<dbReference type="PANTHER" id="PTHR35871:SF1">
    <property type="entry name" value="CXC1-LIKE CYSTEINE CLUSTER ASSOCIATED WITH KDZ TRANSPOSASES DOMAIN-CONTAINING PROTEIN"/>
    <property type="match status" value="1"/>
</dbReference>
<evidence type="ECO:0000256" key="1">
    <source>
        <dbReference type="SAM" id="MobiDB-lite"/>
    </source>
</evidence>
<feature type="region of interest" description="Disordered" evidence="1">
    <location>
        <begin position="237"/>
        <end position="273"/>
    </location>
</feature>
<dbReference type="AlphaFoldDB" id="A0AAD2Q2Z5"/>
<reference evidence="2" key="1">
    <citation type="submission" date="2023-11" db="EMBL/GenBank/DDBJ databases">
        <authorList>
            <person name="De Vega J J."/>
            <person name="De Vega J J."/>
        </authorList>
    </citation>
    <scope>NUCLEOTIDE SEQUENCE</scope>
</reference>
<organism evidence="2 3">
    <name type="scientific">Mycena citricolor</name>
    <dbReference type="NCBI Taxonomy" id="2018698"/>
    <lineage>
        <taxon>Eukaryota</taxon>
        <taxon>Fungi</taxon>
        <taxon>Dikarya</taxon>
        <taxon>Basidiomycota</taxon>
        <taxon>Agaricomycotina</taxon>
        <taxon>Agaricomycetes</taxon>
        <taxon>Agaricomycetidae</taxon>
        <taxon>Agaricales</taxon>
        <taxon>Marasmiineae</taxon>
        <taxon>Mycenaceae</taxon>
        <taxon>Mycena</taxon>
    </lineage>
</organism>
<accession>A0AAD2Q2Z5</accession>
<dbReference type="Proteomes" id="UP001295794">
    <property type="component" value="Unassembled WGS sequence"/>
</dbReference>
<proteinExistence type="predicted"/>
<comment type="caution">
    <text evidence="2">The sequence shown here is derived from an EMBL/GenBank/DDBJ whole genome shotgun (WGS) entry which is preliminary data.</text>
</comment>
<sequence>MVGTSRAYQSCKNCLEKARKVLHPDPQLETVHLAPSAPSDSEEIADEDEDDFFVVEADQISTRFVAMEESGEVLRWIPNCGSELDEAMPETINTETDLESFASKLQRFHNEAVARKKLQKNDRSRGYTGRLTTTQKRHLDKRMVWKQGGNKLISELFPVQPHQHRNSEREVIEVADDSSDEVEQPVDGIEVVDALSDEAEQSADGKDSDVVMVDVQDRKGLEDEEPSQVAQENLETDARTSLENVEPVSQPPDQPNSDLDTTQPSTAPSVEEAREALNKMRAEAERLEAEGAMWEASERALSALTWRDWPALQKALEGLSVKAKDKRIDILYRARLMSMVATLNLFLDIHFYLSTGELPIHCYRNSHRCILDDEDCSSDLQTHLLEKASSGYFSGRDVVEWVESEEVQKKYEGKIKKTIHIATAHRWLKKLDWRFGAKAKGMYVDGHEREDIVEYRKGFVRRWKEEYELRMVLHGKDGEIISEPHGFLVPQWPRFRLILVTHDESTFFARDRRKLVWNNMLKGPEPERKGEGESIMISDFLTPEFGRLKDGEDDARLIFEAGKNRDGYFTNEHLMEQTSRAIDVFEARTNRTATGLFLFDNAPSHQKRAADALTARSICKRPSATWTPHPGGPKMRNGFFADGSAHDFYFASDHPTMAGWFKGSEQILREQGLFHEGLLGMGAVPYTVTAVLLTAGYGTDCAVSVPSCHDPEAPTERYGSVYGIYGRIRTQSYSM</sequence>
<evidence type="ECO:0000313" key="2">
    <source>
        <dbReference type="EMBL" id="CAK5270383.1"/>
    </source>
</evidence>
<keyword evidence="3" id="KW-1185">Reference proteome</keyword>
<dbReference type="EMBL" id="CAVNYO010000166">
    <property type="protein sequence ID" value="CAK5270383.1"/>
    <property type="molecule type" value="Genomic_DNA"/>
</dbReference>